<reference evidence="5 6" key="1">
    <citation type="submission" date="2020-12" db="EMBL/GenBank/DDBJ databases">
        <title>FDA dAtabase for Regulatory Grade micrObial Sequences (FDA-ARGOS): Supporting development and validation of Infectious Disease Dx tests.</title>
        <authorList>
            <person name="Sproer C."/>
            <person name="Gronow S."/>
            <person name="Severitt S."/>
            <person name="Schroder I."/>
            <person name="Tallon L."/>
            <person name="Sadzewicz L."/>
            <person name="Zhao X."/>
            <person name="Boylan J."/>
            <person name="Ott S."/>
            <person name="Bowen H."/>
            <person name="Vavikolanu K."/>
            <person name="Mehta A."/>
            <person name="Aluvathingal J."/>
            <person name="Nadendla S."/>
            <person name="Lowell S."/>
            <person name="Myers T."/>
            <person name="Yan Y."/>
            <person name="Sichtig H."/>
        </authorList>
    </citation>
    <scope>NUCLEOTIDE SEQUENCE [LARGE SCALE GENOMIC DNA]</scope>
    <source>
        <strain evidence="5 6">FDAARGOS_1053</strain>
    </source>
</reference>
<sequence>MALEIDPDTHQQEYAHPEHVVSASWLAAHAGMRGLVIVESDADGYQYDLGHIPTAIRIHPQAELSDPLRRDILSAEPFAQLMEDKGISPSDTVVIYGDSANVWACYTAWIMRQYGHEDVRILDGGRDAWAGEERELVFSFPIPARVSYPTPEVTSLSSRMLVGELHDRLGSLQLVDVRSPGLFDGSEASGAARDGHIPGAQNIPWKSTLQPSGRFSDAETTRQPYANLDPHAPTVVYCNGGAQASHTAFILESLLGFTDVTVYDGSWTEWGNMIGMPIDRA</sequence>
<dbReference type="InterPro" id="IPR051126">
    <property type="entry name" value="Thiosulfate_sulfurtransferase"/>
</dbReference>
<feature type="domain" description="Rhodanese" evidence="4">
    <location>
        <begin position="168"/>
        <end position="279"/>
    </location>
</feature>
<keyword evidence="3 5" id="KW-0808">Transferase</keyword>
<dbReference type="AlphaFoldDB" id="A0A7T4JUY2"/>
<feature type="domain" description="Rhodanese" evidence="4">
    <location>
        <begin position="31"/>
        <end position="138"/>
    </location>
</feature>
<dbReference type="EMBL" id="CP066007">
    <property type="protein sequence ID" value="QQB46336.1"/>
    <property type="molecule type" value="Genomic_DNA"/>
</dbReference>
<dbReference type="PROSITE" id="PS00683">
    <property type="entry name" value="RHODANESE_2"/>
    <property type="match status" value="1"/>
</dbReference>
<comment type="catalytic activity">
    <reaction evidence="2">
        <text>thiosulfate + hydrogen cyanide = thiocyanate + sulfite + 2 H(+)</text>
        <dbReference type="Rhea" id="RHEA:16881"/>
        <dbReference type="ChEBI" id="CHEBI:15378"/>
        <dbReference type="ChEBI" id="CHEBI:17359"/>
        <dbReference type="ChEBI" id="CHEBI:18022"/>
        <dbReference type="ChEBI" id="CHEBI:18407"/>
        <dbReference type="ChEBI" id="CHEBI:33542"/>
        <dbReference type="EC" id="2.8.1.1"/>
    </reaction>
</comment>
<keyword evidence="1" id="KW-0677">Repeat</keyword>
<dbReference type="InterPro" id="IPR036873">
    <property type="entry name" value="Rhodanese-like_dom_sf"/>
</dbReference>
<dbReference type="InterPro" id="IPR001307">
    <property type="entry name" value="Thiosulphate_STrfase_CS"/>
</dbReference>
<dbReference type="InterPro" id="IPR001763">
    <property type="entry name" value="Rhodanese-like_dom"/>
</dbReference>
<evidence type="ECO:0000256" key="2">
    <source>
        <dbReference type="ARBA" id="ARBA00047549"/>
    </source>
</evidence>
<dbReference type="PANTHER" id="PTHR43855">
    <property type="entry name" value="THIOSULFATE SULFURTRANSFERASE"/>
    <property type="match status" value="1"/>
</dbReference>
<dbReference type="RefSeq" id="WP_084036864.1">
    <property type="nucleotide sequence ID" value="NZ_CP066007.1"/>
</dbReference>
<dbReference type="GeneID" id="92759372"/>
<evidence type="ECO:0000256" key="3">
    <source>
        <dbReference type="RuleBase" id="RU000507"/>
    </source>
</evidence>
<name>A0A7T4JUY2_9CORY</name>
<organism evidence="5 6">
    <name type="scientific">Corynebacterium glucuronolyticum</name>
    <dbReference type="NCBI Taxonomy" id="39791"/>
    <lineage>
        <taxon>Bacteria</taxon>
        <taxon>Bacillati</taxon>
        <taxon>Actinomycetota</taxon>
        <taxon>Actinomycetes</taxon>
        <taxon>Mycobacteriales</taxon>
        <taxon>Corynebacteriaceae</taxon>
        <taxon>Corynebacterium</taxon>
    </lineage>
</organism>
<dbReference type="PANTHER" id="PTHR43855:SF1">
    <property type="entry name" value="THIOSULFATE SULFURTRANSFERASE"/>
    <property type="match status" value="1"/>
</dbReference>
<gene>
    <name evidence="5" type="ORF">I6I10_13030</name>
</gene>
<dbReference type="CDD" id="cd01449">
    <property type="entry name" value="TST_Repeat_2"/>
    <property type="match status" value="1"/>
</dbReference>
<dbReference type="SUPFAM" id="SSF52821">
    <property type="entry name" value="Rhodanese/Cell cycle control phosphatase"/>
    <property type="match status" value="2"/>
</dbReference>
<dbReference type="GO" id="GO:0004792">
    <property type="term" value="F:thiosulfate-cyanide sulfurtransferase activity"/>
    <property type="evidence" value="ECO:0007669"/>
    <property type="project" value="UniProtKB-EC"/>
</dbReference>
<proteinExistence type="predicted"/>
<dbReference type="CDD" id="cd01448">
    <property type="entry name" value="TST_Repeat_1"/>
    <property type="match status" value="1"/>
</dbReference>
<protein>
    <recommendedName>
        <fullName evidence="3">Sulfurtransferase</fullName>
    </recommendedName>
</protein>
<dbReference type="Pfam" id="PF00581">
    <property type="entry name" value="Rhodanese"/>
    <property type="match status" value="2"/>
</dbReference>
<dbReference type="Proteomes" id="UP000596145">
    <property type="component" value="Chromosome"/>
</dbReference>
<dbReference type="PROSITE" id="PS50206">
    <property type="entry name" value="RHODANESE_3"/>
    <property type="match status" value="2"/>
</dbReference>
<dbReference type="Gene3D" id="3.40.250.10">
    <property type="entry name" value="Rhodanese-like domain"/>
    <property type="match status" value="2"/>
</dbReference>
<evidence type="ECO:0000313" key="6">
    <source>
        <dbReference type="Proteomes" id="UP000596145"/>
    </source>
</evidence>
<evidence type="ECO:0000256" key="1">
    <source>
        <dbReference type="ARBA" id="ARBA00022737"/>
    </source>
</evidence>
<evidence type="ECO:0000259" key="4">
    <source>
        <dbReference type="PROSITE" id="PS50206"/>
    </source>
</evidence>
<dbReference type="SMART" id="SM00450">
    <property type="entry name" value="RHOD"/>
    <property type="match status" value="2"/>
</dbReference>
<accession>A0A7T4JUY2</accession>
<evidence type="ECO:0000313" key="5">
    <source>
        <dbReference type="EMBL" id="QQB46336.1"/>
    </source>
</evidence>
<dbReference type="OrthoDB" id="9781034at2"/>